<evidence type="ECO:0000256" key="1">
    <source>
        <dbReference type="ARBA" id="ARBA00022741"/>
    </source>
</evidence>
<reference evidence="4 5" key="1">
    <citation type="submission" date="2019-02" db="EMBL/GenBank/DDBJ databases">
        <title>Deep-cultivation of Planctomycetes and their phenomic and genomic characterization uncovers novel biology.</title>
        <authorList>
            <person name="Wiegand S."/>
            <person name="Jogler M."/>
            <person name="Boedeker C."/>
            <person name="Pinto D."/>
            <person name="Vollmers J."/>
            <person name="Rivas-Marin E."/>
            <person name="Kohn T."/>
            <person name="Peeters S.H."/>
            <person name="Heuer A."/>
            <person name="Rast P."/>
            <person name="Oberbeckmann S."/>
            <person name="Bunk B."/>
            <person name="Jeske O."/>
            <person name="Meyerdierks A."/>
            <person name="Storesund J.E."/>
            <person name="Kallscheuer N."/>
            <person name="Luecker S."/>
            <person name="Lage O.M."/>
            <person name="Pohl T."/>
            <person name="Merkel B.J."/>
            <person name="Hornburger P."/>
            <person name="Mueller R.-W."/>
            <person name="Bruemmer F."/>
            <person name="Labrenz M."/>
            <person name="Spormann A.M."/>
            <person name="Op den Camp H."/>
            <person name="Overmann J."/>
            <person name="Amann R."/>
            <person name="Jetten M.S.M."/>
            <person name="Mascher T."/>
            <person name="Medema M.H."/>
            <person name="Devos D.P."/>
            <person name="Kaster A.-K."/>
            <person name="Ovreas L."/>
            <person name="Rohde M."/>
            <person name="Galperin M.Y."/>
            <person name="Jogler C."/>
        </authorList>
    </citation>
    <scope>NUCLEOTIDE SEQUENCE [LARGE SCALE GENOMIC DNA]</scope>
    <source>
        <strain evidence="4 5">KS4</strain>
    </source>
</reference>
<evidence type="ECO:0000259" key="3">
    <source>
        <dbReference type="Pfam" id="PF13614"/>
    </source>
</evidence>
<sequence>MIVDQAQSLRQLAAETEMKTENASGLSLSRKISDAPILRGGTSDMDEIETAAPPRRARIIAVSSGKGGVGKTTMSVNLAVQLSKLGRKVVLLDADLGTANADVICNVAPSNNLAHVVAGRKTIDQAIINAPGGFELIPGASGLAQIANLSDFERARLMQQIKTLEDTRDVIIIDTGAGVSPNVLGFLAAADEILLVTTPEPTAITDAYALVKTLSRKVDMTGTGRTGSQVGGAATGETVIPTGSGLRILVNMVRDEAEAKIIYDRISAVCKKFLGISPRFAGHIVSDPRVQLSIRRRKPFTLESPNTMASNCMNQLAHRMDRHATEPPSAGLLKRMAAWLAG</sequence>
<dbReference type="Pfam" id="PF13614">
    <property type="entry name" value="AAA_31"/>
    <property type="match status" value="1"/>
</dbReference>
<organism evidence="4 5">
    <name type="scientific">Poriferisphaera corsica</name>
    <dbReference type="NCBI Taxonomy" id="2528020"/>
    <lineage>
        <taxon>Bacteria</taxon>
        <taxon>Pseudomonadati</taxon>
        <taxon>Planctomycetota</taxon>
        <taxon>Phycisphaerae</taxon>
        <taxon>Phycisphaerales</taxon>
        <taxon>Phycisphaeraceae</taxon>
        <taxon>Poriferisphaera</taxon>
    </lineage>
</organism>
<dbReference type="OrthoDB" id="9816297at2"/>
<gene>
    <name evidence="4" type="primary">ylxH</name>
    <name evidence="4" type="ORF">KS4_12350</name>
</gene>
<keyword evidence="5" id="KW-1185">Reference proteome</keyword>
<dbReference type="InterPro" id="IPR033875">
    <property type="entry name" value="FlhG"/>
</dbReference>
<dbReference type="RefSeq" id="WP_145075913.1">
    <property type="nucleotide sequence ID" value="NZ_CP036425.1"/>
</dbReference>
<dbReference type="InterPro" id="IPR050625">
    <property type="entry name" value="ParA/MinD_ATPase"/>
</dbReference>
<dbReference type="GO" id="GO:0016887">
    <property type="term" value="F:ATP hydrolysis activity"/>
    <property type="evidence" value="ECO:0007669"/>
    <property type="project" value="TreeGrafter"/>
</dbReference>
<dbReference type="GO" id="GO:0051782">
    <property type="term" value="P:negative regulation of cell division"/>
    <property type="evidence" value="ECO:0007669"/>
    <property type="project" value="TreeGrafter"/>
</dbReference>
<dbReference type="GO" id="GO:0005829">
    <property type="term" value="C:cytosol"/>
    <property type="evidence" value="ECO:0007669"/>
    <property type="project" value="TreeGrafter"/>
</dbReference>
<feature type="domain" description="AAA" evidence="3">
    <location>
        <begin position="58"/>
        <end position="215"/>
    </location>
</feature>
<evidence type="ECO:0000256" key="2">
    <source>
        <dbReference type="ARBA" id="ARBA00022840"/>
    </source>
</evidence>
<evidence type="ECO:0000313" key="4">
    <source>
        <dbReference type="EMBL" id="QDU33190.1"/>
    </source>
</evidence>
<keyword evidence="1" id="KW-0547">Nucleotide-binding</keyword>
<dbReference type="GO" id="GO:0005524">
    <property type="term" value="F:ATP binding"/>
    <property type="evidence" value="ECO:0007669"/>
    <property type="project" value="UniProtKB-KW"/>
</dbReference>
<dbReference type="InterPro" id="IPR027417">
    <property type="entry name" value="P-loop_NTPase"/>
</dbReference>
<dbReference type="Proteomes" id="UP000317369">
    <property type="component" value="Chromosome"/>
</dbReference>
<accession>A0A517YSI1</accession>
<dbReference type="Gene3D" id="3.40.50.300">
    <property type="entry name" value="P-loop containing nucleotide triphosphate hydrolases"/>
    <property type="match status" value="1"/>
</dbReference>
<keyword evidence="2" id="KW-0067">ATP-binding</keyword>
<dbReference type="SUPFAM" id="SSF52540">
    <property type="entry name" value="P-loop containing nucleoside triphosphate hydrolases"/>
    <property type="match status" value="1"/>
</dbReference>
<evidence type="ECO:0000313" key="5">
    <source>
        <dbReference type="Proteomes" id="UP000317369"/>
    </source>
</evidence>
<dbReference type="InterPro" id="IPR025669">
    <property type="entry name" value="AAA_dom"/>
</dbReference>
<proteinExistence type="predicted"/>
<dbReference type="CDD" id="cd02038">
    <property type="entry name" value="FlhG-like"/>
    <property type="match status" value="1"/>
</dbReference>
<dbReference type="PANTHER" id="PTHR43384">
    <property type="entry name" value="SEPTUM SITE-DETERMINING PROTEIN MIND HOMOLOG, CHLOROPLASTIC-RELATED"/>
    <property type="match status" value="1"/>
</dbReference>
<dbReference type="AlphaFoldDB" id="A0A517YSI1"/>
<dbReference type="GO" id="GO:0009898">
    <property type="term" value="C:cytoplasmic side of plasma membrane"/>
    <property type="evidence" value="ECO:0007669"/>
    <property type="project" value="TreeGrafter"/>
</dbReference>
<dbReference type="KEGG" id="pcor:KS4_12350"/>
<dbReference type="PANTHER" id="PTHR43384:SF4">
    <property type="entry name" value="CELLULOSE BIOSYNTHESIS PROTEIN BCSQ-RELATED"/>
    <property type="match status" value="1"/>
</dbReference>
<name>A0A517YSI1_9BACT</name>
<protein>
    <submittedName>
        <fullName evidence="4">Flagellum site-determining protein YlxH</fullName>
    </submittedName>
</protein>
<dbReference type="EMBL" id="CP036425">
    <property type="protein sequence ID" value="QDU33190.1"/>
    <property type="molecule type" value="Genomic_DNA"/>
</dbReference>